<gene>
    <name evidence="1" type="ORF">EI546_00635</name>
</gene>
<dbReference type="KEGG" id="aev:EI546_00635"/>
<dbReference type="OrthoDB" id="1449167at2"/>
<organism evidence="1 2">
    <name type="scientific">Aequorivita ciconiae</name>
    <dbReference type="NCBI Taxonomy" id="2494375"/>
    <lineage>
        <taxon>Bacteria</taxon>
        <taxon>Pseudomonadati</taxon>
        <taxon>Bacteroidota</taxon>
        <taxon>Flavobacteriia</taxon>
        <taxon>Flavobacteriales</taxon>
        <taxon>Flavobacteriaceae</taxon>
        <taxon>Aequorivita</taxon>
    </lineage>
</organism>
<proteinExistence type="predicted"/>
<sequence length="83" mass="9739">MKYIKYFSFFFKTKGSPHLNSDQLRRLLNIVSLETTIKNVDDLNITGRKAYNLRESSKTSLKQLTKELPPENLLEEMMRLSNT</sequence>
<protein>
    <submittedName>
        <fullName evidence="1">Uncharacterized protein</fullName>
    </submittedName>
</protein>
<reference evidence="1 2" key="1">
    <citation type="submission" date="2019-01" db="EMBL/GenBank/DDBJ databases">
        <title>Complete genome sequencing of Aequorivita sp. H23M31.</title>
        <authorList>
            <person name="Bae J.-W."/>
        </authorList>
    </citation>
    <scope>NUCLEOTIDE SEQUENCE [LARGE SCALE GENOMIC DNA]</scope>
    <source>
        <strain evidence="1 2">H23M31</strain>
    </source>
</reference>
<evidence type="ECO:0000313" key="1">
    <source>
        <dbReference type="EMBL" id="QAA80332.1"/>
    </source>
</evidence>
<dbReference type="RefSeq" id="WP_128248733.1">
    <property type="nucleotide sequence ID" value="NZ_CP034951.1"/>
</dbReference>
<accession>A0A410FZB2</accession>
<dbReference type="AlphaFoldDB" id="A0A410FZB2"/>
<dbReference type="EMBL" id="CP034951">
    <property type="protein sequence ID" value="QAA80332.1"/>
    <property type="molecule type" value="Genomic_DNA"/>
</dbReference>
<keyword evidence="2" id="KW-1185">Reference proteome</keyword>
<dbReference type="Proteomes" id="UP000285517">
    <property type="component" value="Chromosome"/>
</dbReference>
<evidence type="ECO:0000313" key="2">
    <source>
        <dbReference type="Proteomes" id="UP000285517"/>
    </source>
</evidence>
<name>A0A410FZB2_9FLAO</name>